<protein>
    <recommendedName>
        <fullName evidence="2">Fibroblast growth factor</fullName>
        <shortName evidence="2">FGF</shortName>
    </recommendedName>
</protein>
<accession>A0A2B4SWK7</accession>
<dbReference type="Proteomes" id="UP000225706">
    <property type="component" value="Unassembled WGS sequence"/>
</dbReference>
<organism evidence="3 4">
    <name type="scientific">Stylophora pistillata</name>
    <name type="common">Smooth cauliflower coral</name>
    <dbReference type="NCBI Taxonomy" id="50429"/>
    <lineage>
        <taxon>Eukaryota</taxon>
        <taxon>Metazoa</taxon>
        <taxon>Cnidaria</taxon>
        <taxon>Anthozoa</taxon>
        <taxon>Hexacorallia</taxon>
        <taxon>Scleractinia</taxon>
        <taxon>Astrocoeniina</taxon>
        <taxon>Pocilloporidae</taxon>
        <taxon>Stylophora</taxon>
    </lineage>
</organism>
<gene>
    <name evidence="3" type="primary">fgf2</name>
    <name evidence="3" type="ORF">AWC38_SpisGene2288</name>
</gene>
<name>A0A2B4SWK7_STYPI</name>
<dbReference type="InterPro" id="IPR056378">
    <property type="entry name" value="Let-756-like_FGF"/>
</dbReference>
<dbReference type="OrthoDB" id="5987799at2759"/>
<dbReference type="Pfam" id="PF00167">
    <property type="entry name" value="FGF"/>
    <property type="match status" value="1"/>
</dbReference>
<dbReference type="PRINTS" id="PR00262">
    <property type="entry name" value="IL1HBGF"/>
</dbReference>
<proteinExistence type="inferred from homology"/>
<dbReference type="AlphaFoldDB" id="A0A2B4SWK7"/>
<dbReference type="PRINTS" id="PR00263">
    <property type="entry name" value="HBGFFGF"/>
</dbReference>
<evidence type="ECO:0000313" key="3">
    <source>
        <dbReference type="EMBL" id="PFX32805.1"/>
    </source>
</evidence>
<dbReference type="Gene3D" id="2.80.10.50">
    <property type="match status" value="1"/>
</dbReference>
<dbReference type="SMART" id="SM00442">
    <property type="entry name" value="FGF"/>
    <property type="match status" value="1"/>
</dbReference>
<dbReference type="STRING" id="50429.A0A2B4SWK7"/>
<keyword evidence="4" id="KW-1185">Reference proteome</keyword>
<comment type="similarity">
    <text evidence="1 2">Belongs to the heparin-binding growth factors family.</text>
</comment>
<reference evidence="4" key="1">
    <citation type="journal article" date="2017" name="bioRxiv">
        <title>Comparative analysis of the genomes of Stylophora pistillata and Acropora digitifera provides evidence for extensive differences between species of corals.</title>
        <authorList>
            <person name="Voolstra C.R."/>
            <person name="Li Y."/>
            <person name="Liew Y.J."/>
            <person name="Baumgarten S."/>
            <person name="Zoccola D."/>
            <person name="Flot J.-F."/>
            <person name="Tambutte S."/>
            <person name="Allemand D."/>
            <person name="Aranda M."/>
        </authorList>
    </citation>
    <scope>NUCLEOTIDE SEQUENCE [LARGE SCALE GENOMIC DNA]</scope>
</reference>
<dbReference type="CDD" id="cd00058">
    <property type="entry name" value="beta-trefoil_FGF"/>
    <property type="match status" value="1"/>
</dbReference>
<evidence type="ECO:0000256" key="2">
    <source>
        <dbReference type="RuleBase" id="RU049442"/>
    </source>
</evidence>
<comment type="caution">
    <text evidence="3">The sequence shown here is derived from an EMBL/GenBank/DDBJ whole genome shotgun (WGS) entry which is preliminary data.</text>
</comment>
<dbReference type="InterPro" id="IPR008996">
    <property type="entry name" value="IL1/FGF"/>
</dbReference>
<dbReference type="SUPFAM" id="SSF50353">
    <property type="entry name" value="Cytokine"/>
    <property type="match status" value="1"/>
</dbReference>
<sequence>MSELSVSYSRETRLKCRHGFYLKVTESRVEGTRDSEDRYATLTMESVKTAEVMLRGNASGNYIAMNAKGEMYSTNSPTRPECVFKEIFETKYNSYQSTLNPAWYLALTKQGEAKSGPKTKPGQRAVGFIAE</sequence>
<dbReference type="PANTHER" id="PTHR11486">
    <property type="entry name" value="FIBROBLAST GROWTH FACTOR"/>
    <property type="match status" value="1"/>
</dbReference>
<dbReference type="EMBL" id="LSMT01000018">
    <property type="protein sequence ID" value="PFX32805.1"/>
    <property type="molecule type" value="Genomic_DNA"/>
</dbReference>
<evidence type="ECO:0000256" key="1">
    <source>
        <dbReference type="ARBA" id="ARBA00007936"/>
    </source>
</evidence>
<evidence type="ECO:0000313" key="4">
    <source>
        <dbReference type="Proteomes" id="UP000225706"/>
    </source>
</evidence>
<dbReference type="InterPro" id="IPR002209">
    <property type="entry name" value="Fibroblast_GF_fam"/>
</dbReference>
<dbReference type="GO" id="GO:0008083">
    <property type="term" value="F:growth factor activity"/>
    <property type="evidence" value="ECO:0007669"/>
    <property type="project" value="InterPro"/>
</dbReference>